<keyword evidence="1" id="KW-0812">Transmembrane</keyword>
<keyword evidence="1" id="KW-1133">Transmembrane helix</keyword>
<proteinExistence type="predicted"/>
<evidence type="ECO:0000313" key="3">
    <source>
        <dbReference type="Proteomes" id="UP000886758"/>
    </source>
</evidence>
<dbReference type="AlphaFoldDB" id="A0A9D1GRP4"/>
<gene>
    <name evidence="2" type="ORF">IAD46_05900</name>
</gene>
<keyword evidence="1" id="KW-0472">Membrane</keyword>
<feature type="transmembrane region" description="Helical" evidence="1">
    <location>
        <begin position="65"/>
        <end position="86"/>
    </location>
</feature>
<reference evidence="2" key="1">
    <citation type="submission" date="2020-10" db="EMBL/GenBank/DDBJ databases">
        <authorList>
            <person name="Gilroy R."/>
        </authorList>
    </citation>
    <scope>NUCLEOTIDE SEQUENCE</scope>
    <source>
        <strain evidence="2">ChiW17-6978</strain>
    </source>
</reference>
<feature type="transmembrane region" description="Helical" evidence="1">
    <location>
        <begin position="12"/>
        <end position="29"/>
    </location>
</feature>
<evidence type="ECO:0000256" key="1">
    <source>
        <dbReference type="SAM" id="Phobius"/>
    </source>
</evidence>
<feature type="transmembrane region" description="Helical" evidence="1">
    <location>
        <begin position="41"/>
        <end position="58"/>
    </location>
</feature>
<protein>
    <submittedName>
        <fullName evidence="2">DUF3792 family protein</fullName>
    </submittedName>
</protein>
<name>A0A9D1GRP4_9MOLU</name>
<dbReference type="Proteomes" id="UP000886758">
    <property type="component" value="Unassembled WGS sequence"/>
</dbReference>
<evidence type="ECO:0000313" key="2">
    <source>
        <dbReference type="EMBL" id="HIT50545.1"/>
    </source>
</evidence>
<sequence>MKSKLKSGLKIYLSLILFVLLVCFVYAFYLNKTNQEYHPVLKLFIGSISFLLLGLFYGNAVHKRGIFVGLFVAVVHLLLLKLIFFLSVGNYMFTPLSSAIYILSSGIGGILGISFKKIF</sequence>
<feature type="transmembrane region" description="Helical" evidence="1">
    <location>
        <begin position="98"/>
        <end position="115"/>
    </location>
</feature>
<accession>A0A9D1GRP4</accession>
<dbReference type="EMBL" id="DVLF01000183">
    <property type="protein sequence ID" value="HIT50545.1"/>
    <property type="molecule type" value="Genomic_DNA"/>
</dbReference>
<organism evidence="2 3">
    <name type="scientific">Candidatus Pelethenecus faecipullorum</name>
    <dbReference type="NCBI Taxonomy" id="2840900"/>
    <lineage>
        <taxon>Bacteria</taxon>
        <taxon>Bacillati</taxon>
        <taxon>Mycoplasmatota</taxon>
        <taxon>Mollicutes</taxon>
        <taxon>Candidatus Pelethenecus</taxon>
    </lineage>
</organism>
<reference evidence="2" key="2">
    <citation type="journal article" date="2021" name="PeerJ">
        <title>Extensive microbial diversity within the chicken gut microbiome revealed by metagenomics and culture.</title>
        <authorList>
            <person name="Gilroy R."/>
            <person name="Ravi A."/>
            <person name="Getino M."/>
            <person name="Pursley I."/>
            <person name="Horton D.L."/>
            <person name="Alikhan N.F."/>
            <person name="Baker D."/>
            <person name="Gharbi K."/>
            <person name="Hall N."/>
            <person name="Watson M."/>
            <person name="Adriaenssens E.M."/>
            <person name="Foster-Nyarko E."/>
            <person name="Jarju S."/>
            <person name="Secka A."/>
            <person name="Antonio M."/>
            <person name="Oren A."/>
            <person name="Chaudhuri R.R."/>
            <person name="La Ragione R."/>
            <person name="Hildebrand F."/>
            <person name="Pallen M.J."/>
        </authorList>
    </citation>
    <scope>NUCLEOTIDE SEQUENCE</scope>
    <source>
        <strain evidence="2">ChiW17-6978</strain>
    </source>
</reference>
<comment type="caution">
    <text evidence="2">The sequence shown here is derived from an EMBL/GenBank/DDBJ whole genome shotgun (WGS) entry which is preliminary data.</text>
</comment>